<dbReference type="Proteomes" id="UP000315673">
    <property type="component" value="Chromosome"/>
</dbReference>
<feature type="region of interest" description="Disordered" evidence="1">
    <location>
        <begin position="77"/>
        <end position="128"/>
    </location>
</feature>
<dbReference type="RefSeq" id="WP_146572809.1">
    <property type="nucleotide sequence ID" value="NZ_CP042306.1"/>
</dbReference>
<feature type="compositionally biased region" description="Pro residues" evidence="1">
    <location>
        <begin position="118"/>
        <end position="128"/>
    </location>
</feature>
<keyword evidence="2" id="KW-0472">Membrane</keyword>
<reference evidence="3 4" key="1">
    <citation type="submission" date="2019-07" db="EMBL/GenBank/DDBJ databases">
        <title>Full genome sequence of Sphingomonas sp. 4R-6-7(HKS19).</title>
        <authorList>
            <person name="Im W.-T."/>
        </authorList>
    </citation>
    <scope>NUCLEOTIDE SEQUENCE [LARGE SCALE GENOMIC DNA]</scope>
    <source>
        <strain evidence="3 4">HKS19</strain>
    </source>
</reference>
<accession>A0A5B8LKB9</accession>
<keyword evidence="2" id="KW-0812">Transmembrane</keyword>
<feature type="transmembrane region" description="Helical" evidence="2">
    <location>
        <begin position="52"/>
        <end position="72"/>
    </location>
</feature>
<name>A0A5B8LKB9_9SPHN</name>
<feature type="region of interest" description="Disordered" evidence="1">
    <location>
        <begin position="1"/>
        <end position="44"/>
    </location>
</feature>
<dbReference type="AlphaFoldDB" id="A0A5B8LKB9"/>
<feature type="compositionally biased region" description="Basic and acidic residues" evidence="1">
    <location>
        <begin position="1"/>
        <end position="13"/>
    </location>
</feature>
<evidence type="ECO:0000313" key="4">
    <source>
        <dbReference type="Proteomes" id="UP000315673"/>
    </source>
</evidence>
<dbReference type="KEGG" id="spai:FPZ24_13450"/>
<evidence type="ECO:0000313" key="3">
    <source>
        <dbReference type="EMBL" id="QDZ08359.1"/>
    </source>
</evidence>
<evidence type="ECO:0000256" key="2">
    <source>
        <dbReference type="SAM" id="Phobius"/>
    </source>
</evidence>
<sequence length="128" mass="13048">MSRDPLEGVRPDDMAVPPLLHSGPPVSPEPAVSSATLVSPVSPNSGGRTNRFLLLFFIALGAILAGGTAYFMSIPHTPFPTAQPSATAEPIANVEQPSAKAEAPGDLVVTQGARPADDPSPAPSSTPK</sequence>
<keyword evidence="4" id="KW-1185">Reference proteome</keyword>
<protein>
    <submittedName>
        <fullName evidence="3">Uncharacterized protein</fullName>
    </submittedName>
</protein>
<gene>
    <name evidence="3" type="ORF">FPZ24_13450</name>
</gene>
<organism evidence="3 4">
    <name type="scientific">Sphingomonas panacisoli</name>
    <dbReference type="NCBI Taxonomy" id="1813879"/>
    <lineage>
        <taxon>Bacteria</taxon>
        <taxon>Pseudomonadati</taxon>
        <taxon>Pseudomonadota</taxon>
        <taxon>Alphaproteobacteria</taxon>
        <taxon>Sphingomonadales</taxon>
        <taxon>Sphingomonadaceae</taxon>
        <taxon>Sphingomonas</taxon>
    </lineage>
</organism>
<dbReference type="EMBL" id="CP042306">
    <property type="protein sequence ID" value="QDZ08359.1"/>
    <property type="molecule type" value="Genomic_DNA"/>
</dbReference>
<keyword evidence="2" id="KW-1133">Transmembrane helix</keyword>
<evidence type="ECO:0000256" key="1">
    <source>
        <dbReference type="SAM" id="MobiDB-lite"/>
    </source>
</evidence>
<proteinExistence type="predicted"/>